<accession>A0A9D1II79</accession>
<protein>
    <recommendedName>
        <fullName evidence="2">Ribosomal silencing factor RsfS</fullName>
    </recommendedName>
</protein>
<dbReference type="SUPFAM" id="SSF81301">
    <property type="entry name" value="Nucleotidyltransferase"/>
    <property type="match status" value="1"/>
</dbReference>
<dbReference type="EMBL" id="DVMY01000046">
    <property type="protein sequence ID" value="HIU37131.1"/>
    <property type="molecule type" value="Genomic_DNA"/>
</dbReference>
<comment type="function">
    <text evidence="2">Functions as a ribosomal silencing factor. Interacts with ribosomal protein uL14 (rplN), blocking formation of intersubunit bridge B8. Prevents association of the 30S and 50S ribosomal subunits and the formation of functional ribosomes, thus repressing translation.</text>
</comment>
<keyword evidence="2" id="KW-0963">Cytoplasm</keyword>
<dbReference type="NCBIfam" id="TIGR00090">
    <property type="entry name" value="rsfS_iojap_ybeB"/>
    <property type="match status" value="1"/>
</dbReference>
<evidence type="ECO:0000313" key="3">
    <source>
        <dbReference type="EMBL" id="HIU37131.1"/>
    </source>
</evidence>
<dbReference type="PANTHER" id="PTHR21043:SF0">
    <property type="entry name" value="MITOCHONDRIAL ASSEMBLY OF RIBOSOMAL LARGE SUBUNIT PROTEIN 1"/>
    <property type="match status" value="1"/>
</dbReference>
<dbReference type="InterPro" id="IPR043519">
    <property type="entry name" value="NT_sf"/>
</dbReference>
<evidence type="ECO:0000256" key="2">
    <source>
        <dbReference type="HAMAP-Rule" id="MF_01477"/>
    </source>
</evidence>
<gene>
    <name evidence="2 3" type="primary">rsfS</name>
    <name evidence="3" type="ORF">IAC56_02515</name>
</gene>
<dbReference type="AlphaFoldDB" id="A0A9D1II79"/>
<keyword evidence="2" id="KW-0678">Repressor</keyword>
<dbReference type="Gene3D" id="3.30.460.10">
    <property type="entry name" value="Beta Polymerase, domain 2"/>
    <property type="match status" value="1"/>
</dbReference>
<dbReference type="PANTHER" id="PTHR21043">
    <property type="entry name" value="IOJAP SUPERFAMILY ORTHOLOG"/>
    <property type="match status" value="1"/>
</dbReference>
<dbReference type="HAMAP" id="MF_01477">
    <property type="entry name" value="Iojap_RsfS"/>
    <property type="match status" value="1"/>
</dbReference>
<dbReference type="GO" id="GO:0090071">
    <property type="term" value="P:negative regulation of ribosome biogenesis"/>
    <property type="evidence" value="ECO:0007669"/>
    <property type="project" value="UniProtKB-UniRule"/>
</dbReference>
<comment type="similarity">
    <text evidence="1 2">Belongs to the Iojap/RsfS family.</text>
</comment>
<dbReference type="InterPro" id="IPR004394">
    <property type="entry name" value="Iojap/RsfS/C7orf30"/>
</dbReference>
<dbReference type="GO" id="GO:0043023">
    <property type="term" value="F:ribosomal large subunit binding"/>
    <property type="evidence" value="ECO:0007669"/>
    <property type="project" value="TreeGrafter"/>
</dbReference>
<evidence type="ECO:0000313" key="4">
    <source>
        <dbReference type="Proteomes" id="UP000824083"/>
    </source>
</evidence>
<name>A0A9D1II79_9BURK</name>
<dbReference type="Pfam" id="PF02410">
    <property type="entry name" value="RsfS"/>
    <property type="match status" value="1"/>
</dbReference>
<proteinExistence type="inferred from homology"/>
<keyword evidence="2" id="KW-0810">Translation regulation</keyword>
<evidence type="ECO:0000256" key="1">
    <source>
        <dbReference type="ARBA" id="ARBA00010574"/>
    </source>
</evidence>
<sequence>MDIRKLQRVIVDALEDVKAQDIVVYNTKHLTSEFERVIIATGSSNRQTRALGYNVSHEVKQAGGEVIGMEGTDTGEWVLVDCGQAIVHILQPAMREYYNLEEVWGGKKVNIKLSSEKEKEQEKQPAARRRHIVRGKTIKIVED</sequence>
<reference evidence="3" key="2">
    <citation type="journal article" date="2021" name="PeerJ">
        <title>Extensive microbial diversity within the chicken gut microbiome revealed by metagenomics and culture.</title>
        <authorList>
            <person name="Gilroy R."/>
            <person name="Ravi A."/>
            <person name="Getino M."/>
            <person name="Pursley I."/>
            <person name="Horton D.L."/>
            <person name="Alikhan N.F."/>
            <person name="Baker D."/>
            <person name="Gharbi K."/>
            <person name="Hall N."/>
            <person name="Watson M."/>
            <person name="Adriaenssens E.M."/>
            <person name="Foster-Nyarko E."/>
            <person name="Jarju S."/>
            <person name="Secka A."/>
            <person name="Antonio M."/>
            <person name="Oren A."/>
            <person name="Chaudhuri R.R."/>
            <person name="La Ragione R."/>
            <person name="Hildebrand F."/>
            <person name="Pallen M.J."/>
        </authorList>
    </citation>
    <scope>NUCLEOTIDE SEQUENCE</scope>
    <source>
        <strain evidence="3">7463</strain>
    </source>
</reference>
<organism evidence="3 4">
    <name type="scientific">Candidatus Aphodousia faecigallinarum</name>
    <dbReference type="NCBI Taxonomy" id="2840677"/>
    <lineage>
        <taxon>Bacteria</taxon>
        <taxon>Pseudomonadati</taxon>
        <taxon>Pseudomonadota</taxon>
        <taxon>Betaproteobacteria</taxon>
        <taxon>Burkholderiales</taxon>
        <taxon>Sutterellaceae</taxon>
        <taxon>Sutterellaceae incertae sedis</taxon>
        <taxon>Candidatus Aphodousia</taxon>
    </lineage>
</organism>
<dbReference type="GO" id="GO:0042256">
    <property type="term" value="P:cytosolic ribosome assembly"/>
    <property type="evidence" value="ECO:0007669"/>
    <property type="project" value="UniProtKB-UniRule"/>
</dbReference>
<dbReference type="GO" id="GO:0017148">
    <property type="term" value="P:negative regulation of translation"/>
    <property type="evidence" value="ECO:0007669"/>
    <property type="project" value="UniProtKB-UniRule"/>
</dbReference>
<dbReference type="Proteomes" id="UP000824083">
    <property type="component" value="Unassembled WGS sequence"/>
</dbReference>
<dbReference type="GO" id="GO:0005737">
    <property type="term" value="C:cytoplasm"/>
    <property type="evidence" value="ECO:0007669"/>
    <property type="project" value="UniProtKB-SubCell"/>
</dbReference>
<comment type="subcellular location">
    <subcellularLocation>
        <location evidence="2">Cytoplasm</location>
    </subcellularLocation>
</comment>
<comment type="caution">
    <text evidence="3">The sequence shown here is derived from an EMBL/GenBank/DDBJ whole genome shotgun (WGS) entry which is preliminary data.</text>
</comment>
<comment type="subunit">
    <text evidence="2">Interacts with ribosomal protein uL14 (rplN).</text>
</comment>
<reference evidence="3" key="1">
    <citation type="submission" date="2020-10" db="EMBL/GenBank/DDBJ databases">
        <authorList>
            <person name="Gilroy R."/>
        </authorList>
    </citation>
    <scope>NUCLEOTIDE SEQUENCE</scope>
    <source>
        <strain evidence="3">7463</strain>
    </source>
</reference>